<dbReference type="eggNOG" id="COG0491">
    <property type="taxonomic scope" value="Bacteria"/>
</dbReference>
<dbReference type="SUPFAM" id="SSF56281">
    <property type="entry name" value="Metallo-hydrolase/oxidoreductase"/>
    <property type="match status" value="1"/>
</dbReference>
<dbReference type="KEGG" id="amim:MIM_c28090"/>
<dbReference type="EMBL" id="CP003915">
    <property type="protein sequence ID" value="AHG64878.1"/>
    <property type="molecule type" value="Genomic_DNA"/>
</dbReference>
<feature type="domain" description="Metallo-beta-lactamase" evidence="1">
    <location>
        <begin position="32"/>
        <end position="108"/>
    </location>
</feature>
<gene>
    <name evidence="2" type="ORF">MIM_c28090</name>
</gene>
<name>W0PIS0_ADVMD</name>
<evidence type="ECO:0000313" key="3">
    <source>
        <dbReference type="Proteomes" id="UP000019095"/>
    </source>
</evidence>
<dbReference type="AlphaFoldDB" id="W0PIS0"/>
<dbReference type="OrthoDB" id="9803916at2"/>
<dbReference type="PATRIC" id="fig|1247726.3.peg.3088"/>
<evidence type="ECO:0000259" key="1">
    <source>
        <dbReference type="Pfam" id="PF00753"/>
    </source>
</evidence>
<dbReference type="InterPro" id="IPR001279">
    <property type="entry name" value="Metallo-B-lactamas"/>
</dbReference>
<dbReference type="RefSeq" id="WP_025373528.1">
    <property type="nucleotide sequence ID" value="NZ_CP003915.1"/>
</dbReference>
<dbReference type="STRING" id="1247726.MIM_c28090"/>
<dbReference type="Proteomes" id="UP000019095">
    <property type="component" value="Chromosome"/>
</dbReference>
<proteinExistence type="predicted"/>
<keyword evidence="3" id="KW-1185">Reference proteome</keyword>
<organism evidence="2 3">
    <name type="scientific">Advenella mimigardefordensis (strain DSM 17166 / LMG 22922 / DPN7)</name>
    <dbReference type="NCBI Taxonomy" id="1247726"/>
    <lineage>
        <taxon>Bacteria</taxon>
        <taxon>Pseudomonadati</taxon>
        <taxon>Pseudomonadota</taxon>
        <taxon>Betaproteobacteria</taxon>
        <taxon>Burkholderiales</taxon>
        <taxon>Alcaligenaceae</taxon>
    </lineage>
</organism>
<protein>
    <submittedName>
        <fullName evidence="2">Metallo-beta-lactamase domain-containing protein</fullName>
    </submittedName>
</protein>
<dbReference type="InterPro" id="IPR036866">
    <property type="entry name" value="RibonucZ/Hydroxyglut_hydro"/>
</dbReference>
<dbReference type="Gene3D" id="3.60.15.10">
    <property type="entry name" value="Ribonuclease Z/Hydroxyacylglutathione hydrolase-like"/>
    <property type="match status" value="1"/>
</dbReference>
<dbReference type="Pfam" id="PF00753">
    <property type="entry name" value="Lactamase_B"/>
    <property type="match status" value="1"/>
</dbReference>
<evidence type="ECO:0000313" key="2">
    <source>
        <dbReference type="EMBL" id="AHG64878.1"/>
    </source>
</evidence>
<reference evidence="2 3" key="1">
    <citation type="journal article" date="2014" name="Microbiology">
        <title>Unravelling the complete genome sequence of Advenella mimigardefordensis strain DPN7T and novel insights in the catabolism of the xenobiotic polythioester precursor 3,3'-dithiodipropionate.</title>
        <authorList>
            <person name="Wubbeler J.H."/>
            <person name="Hiessl S."/>
            <person name="Schuldes J."/>
            <person name="Thurmer A."/>
            <person name="Daniel R."/>
            <person name="Steinbuchel A."/>
        </authorList>
    </citation>
    <scope>NUCLEOTIDE SEQUENCE [LARGE SCALE GENOMIC DNA]</scope>
    <source>
        <strain evidence="3">DSM 17166 / LMG 22922 / DPN7</strain>
    </source>
</reference>
<accession>W0PIS0</accession>
<dbReference type="HOGENOM" id="CLU_1567377_0_0_4"/>
<sequence>MPTYSACCSNTPIKPPGFNPLPELYVRERIHSPSVRRVNDGDTILPGMTAVASPGHTPGHLLFYVDLPGQAILFTGDAAKNRAELLSGSVHDTCDVQASSDTLKRIWDIWKRVPGTLLVPGHDLGMKLNESGDPFYVGERLAAINAWFGDTLEPIRINLCCSEHAARSLA</sequence>